<sequence>MKAIHVHLNPVRGTATAAYGCHPFFMCIPIVLYSPTDSAMHKMFL</sequence>
<proteinExistence type="predicted"/>
<dbReference type="Proteomes" id="UP000035061">
    <property type="component" value="Chromosome"/>
</dbReference>
<evidence type="ECO:0000313" key="2">
    <source>
        <dbReference type="Proteomes" id="UP000035061"/>
    </source>
</evidence>
<protein>
    <submittedName>
        <fullName evidence="1">Uncharacterized protein</fullName>
    </submittedName>
</protein>
<reference evidence="1 2" key="1">
    <citation type="submission" date="2012-02" db="EMBL/GenBank/DDBJ databases">
        <title>Complete genome sequence of Bifidobacterium catenulatum JCM 1194.</title>
        <authorList>
            <person name="Toh H."/>
            <person name="Oshima K."/>
            <person name="Morita H."/>
            <person name="Hattori M."/>
        </authorList>
    </citation>
    <scope>NUCLEOTIDE SEQUENCE [LARGE SCALE GENOMIC DNA]</scope>
    <source>
        <strain evidence="1 2">JCM 1194</strain>
    </source>
</reference>
<keyword evidence="2" id="KW-1185">Reference proteome</keyword>
<name>A0ABM7EU15_9BIFI</name>
<evidence type="ECO:0000313" key="1">
    <source>
        <dbReference type="EMBL" id="BAR01391.1"/>
    </source>
</evidence>
<gene>
    <name evidence="1" type="ORF">BBCT_0423</name>
</gene>
<accession>A0ABM7EU15</accession>
<dbReference type="EMBL" id="AP012325">
    <property type="protein sequence ID" value="BAR01391.1"/>
    <property type="molecule type" value="Genomic_DNA"/>
</dbReference>
<organism evidence="1 2">
    <name type="scientific">Bifidobacterium catenulatum DSM 16992 = JCM 1194 = LMG 11043</name>
    <dbReference type="NCBI Taxonomy" id="566552"/>
    <lineage>
        <taxon>Bacteria</taxon>
        <taxon>Bacillati</taxon>
        <taxon>Actinomycetota</taxon>
        <taxon>Actinomycetes</taxon>
        <taxon>Bifidobacteriales</taxon>
        <taxon>Bifidobacteriaceae</taxon>
        <taxon>Bifidobacterium</taxon>
    </lineage>
</organism>